<gene>
    <name evidence="1" type="ORF">M0R45_006886</name>
</gene>
<dbReference type="Proteomes" id="UP001457282">
    <property type="component" value="Unassembled WGS sequence"/>
</dbReference>
<proteinExistence type="predicted"/>
<evidence type="ECO:0000313" key="2">
    <source>
        <dbReference type="Proteomes" id="UP001457282"/>
    </source>
</evidence>
<organism evidence="1 2">
    <name type="scientific">Rubus argutus</name>
    <name type="common">Southern blackberry</name>
    <dbReference type="NCBI Taxonomy" id="59490"/>
    <lineage>
        <taxon>Eukaryota</taxon>
        <taxon>Viridiplantae</taxon>
        <taxon>Streptophyta</taxon>
        <taxon>Embryophyta</taxon>
        <taxon>Tracheophyta</taxon>
        <taxon>Spermatophyta</taxon>
        <taxon>Magnoliopsida</taxon>
        <taxon>eudicotyledons</taxon>
        <taxon>Gunneridae</taxon>
        <taxon>Pentapetalae</taxon>
        <taxon>rosids</taxon>
        <taxon>fabids</taxon>
        <taxon>Rosales</taxon>
        <taxon>Rosaceae</taxon>
        <taxon>Rosoideae</taxon>
        <taxon>Rosoideae incertae sedis</taxon>
        <taxon>Rubus</taxon>
    </lineage>
</organism>
<evidence type="ECO:0000313" key="1">
    <source>
        <dbReference type="EMBL" id="KAK9951445.1"/>
    </source>
</evidence>
<keyword evidence="2" id="KW-1185">Reference proteome</keyword>
<reference evidence="1 2" key="1">
    <citation type="journal article" date="2023" name="G3 (Bethesda)">
        <title>A chromosome-length genome assembly and annotation of blackberry (Rubus argutus, cv. 'Hillquist').</title>
        <authorList>
            <person name="Bruna T."/>
            <person name="Aryal R."/>
            <person name="Dudchenko O."/>
            <person name="Sargent D.J."/>
            <person name="Mead D."/>
            <person name="Buti M."/>
            <person name="Cavallini A."/>
            <person name="Hytonen T."/>
            <person name="Andres J."/>
            <person name="Pham M."/>
            <person name="Weisz D."/>
            <person name="Mascagni F."/>
            <person name="Usai G."/>
            <person name="Natali L."/>
            <person name="Bassil N."/>
            <person name="Fernandez G.E."/>
            <person name="Lomsadze A."/>
            <person name="Armour M."/>
            <person name="Olukolu B."/>
            <person name="Poorten T."/>
            <person name="Britton C."/>
            <person name="Davik J."/>
            <person name="Ashrafi H."/>
            <person name="Aiden E.L."/>
            <person name="Borodovsky M."/>
            <person name="Worthington M."/>
        </authorList>
    </citation>
    <scope>NUCLEOTIDE SEQUENCE [LARGE SCALE GENOMIC DNA]</scope>
    <source>
        <strain evidence="1">PI 553951</strain>
    </source>
</reference>
<accession>A0AAW1YSK7</accession>
<comment type="caution">
    <text evidence="1">The sequence shown here is derived from an EMBL/GenBank/DDBJ whole genome shotgun (WGS) entry which is preliminary data.</text>
</comment>
<name>A0AAW1YSK7_RUBAR</name>
<dbReference type="EMBL" id="JBEDUW010000001">
    <property type="protein sequence ID" value="KAK9951445.1"/>
    <property type="molecule type" value="Genomic_DNA"/>
</dbReference>
<dbReference type="AlphaFoldDB" id="A0AAW1YSK7"/>
<protein>
    <submittedName>
        <fullName evidence="1">Uncharacterized protein</fullName>
    </submittedName>
</protein>
<sequence length="171" mass="19527">MQLFITEGGPRKIKDAELENTIPTSFGWHNPLNILLPSELKKKNGSNVDTDDMAAENDDLAENANMAENEVAGNDDDCGYVADEKAKAKRAAKGKAKKLKGKKKAENYNTRFKGEKSVDANFEDETTDEEDKEFFVQSDYVPHDEDDEIFLRKRLKNQMWSKSMVRWVMEE</sequence>